<dbReference type="Proteomes" id="UP000007110">
    <property type="component" value="Unassembled WGS sequence"/>
</dbReference>
<dbReference type="GeneID" id="115921794"/>
<protein>
    <submittedName>
        <fullName evidence="1">Uncharacterized protein</fullName>
    </submittedName>
</protein>
<keyword evidence="2" id="KW-1185">Reference proteome</keyword>
<dbReference type="PANTHER" id="PTHR11505">
    <property type="entry name" value="L1 TRANSPOSABLE ELEMENT-RELATED"/>
    <property type="match status" value="1"/>
</dbReference>
<reference evidence="2" key="1">
    <citation type="submission" date="2015-02" db="EMBL/GenBank/DDBJ databases">
        <title>Genome sequencing for Strongylocentrotus purpuratus.</title>
        <authorList>
            <person name="Murali S."/>
            <person name="Liu Y."/>
            <person name="Vee V."/>
            <person name="English A."/>
            <person name="Wang M."/>
            <person name="Skinner E."/>
            <person name="Han Y."/>
            <person name="Muzny D.M."/>
            <person name="Worley K.C."/>
            <person name="Gibbs R.A."/>
        </authorList>
    </citation>
    <scope>NUCLEOTIDE SEQUENCE</scope>
</reference>
<dbReference type="GeneID" id="115922241"/>
<evidence type="ECO:0000313" key="2">
    <source>
        <dbReference type="Proteomes" id="UP000007110"/>
    </source>
</evidence>
<dbReference type="Gene3D" id="3.30.70.1820">
    <property type="entry name" value="L1 transposable element, RRM domain"/>
    <property type="match status" value="1"/>
</dbReference>
<sequence length="254" mass="28783">MNTRAKPKAQTQAQPSQPLISAEQLVDLLQNDELLTIFQGVVNKVIDKILAGVKEQLLERIEQNAGTILDLHSAVEQKRKEVDHLNVELTKQQDTIGRLDGELEELKQYSRRNNIRVFGSPESAGEITDDVVIDIMVKQLGVELRSSDIDRSHRVGKPGGPKARPIIVKLTSHKKKREILKEKKKLKKSKISVHEDLTRYRHSLLIATQKSDRVTTCWTMDGKVFANVPSTHGESVRRLIPNIDFLNTLPKLVW</sequence>
<dbReference type="OMA" id="GCNIRIF"/>
<reference evidence="1" key="2">
    <citation type="submission" date="2021-01" db="UniProtKB">
        <authorList>
            <consortium name="EnsemblMetazoa"/>
        </authorList>
    </citation>
    <scope>IDENTIFICATION</scope>
</reference>
<dbReference type="KEGG" id="spu:115921794"/>
<dbReference type="KEGG" id="spu:115922241"/>
<dbReference type="InterPro" id="IPR004244">
    <property type="entry name" value="Transposase_22"/>
</dbReference>
<accession>A0A7M7NFD3</accession>
<proteinExistence type="predicted"/>
<dbReference type="RefSeq" id="XP_030836597.1">
    <property type="nucleotide sequence ID" value="XM_030980737.1"/>
</dbReference>
<evidence type="ECO:0000313" key="1">
    <source>
        <dbReference type="EnsemblMetazoa" id="XP_030835866"/>
    </source>
</evidence>
<dbReference type="RefSeq" id="XP_030835866.1">
    <property type="nucleotide sequence ID" value="XM_030980006.1"/>
</dbReference>
<dbReference type="OrthoDB" id="10046076at2759"/>
<dbReference type="AlphaFoldDB" id="A0A7M7NFD3"/>
<organism evidence="1 2">
    <name type="scientific">Strongylocentrotus purpuratus</name>
    <name type="common">Purple sea urchin</name>
    <dbReference type="NCBI Taxonomy" id="7668"/>
    <lineage>
        <taxon>Eukaryota</taxon>
        <taxon>Metazoa</taxon>
        <taxon>Echinodermata</taxon>
        <taxon>Eleutherozoa</taxon>
        <taxon>Echinozoa</taxon>
        <taxon>Echinoidea</taxon>
        <taxon>Euechinoidea</taxon>
        <taxon>Echinacea</taxon>
        <taxon>Camarodonta</taxon>
        <taxon>Echinidea</taxon>
        <taxon>Strongylocentrotidae</taxon>
        <taxon>Strongylocentrotus</taxon>
    </lineage>
</organism>
<dbReference type="InParanoid" id="A0A7M7NFD3"/>
<name>A0A7M7NFD3_STRPU</name>
<dbReference type="EnsemblMetazoa" id="XM_030980737">
    <property type="protein sequence ID" value="XP_030836597"/>
    <property type="gene ID" value="LOC115922241"/>
</dbReference>
<dbReference type="EnsemblMetazoa" id="XM_030980006">
    <property type="protein sequence ID" value="XP_030835866"/>
    <property type="gene ID" value="LOC115921794"/>
</dbReference>